<dbReference type="CDD" id="cd00082">
    <property type="entry name" value="HisKA"/>
    <property type="match status" value="1"/>
</dbReference>
<dbReference type="SUPFAM" id="SSF55874">
    <property type="entry name" value="ATPase domain of HSP90 chaperone/DNA topoisomerase II/histidine kinase"/>
    <property type="match status" value="1"/>
</dbReference>
<dbReference type="SUPFAM" id="SSF47384">
    <property type="entry name" value="Homodimeric domain of signal transducing histidine kinase"/>
    <property type="match status" value="1"/>
</dbReference>
<evidence type="ECO:0000256" key="3">
    <source>
        <dbReference type="ARBA" id="ARBA00012438"/>
    </source>
</evidence>
<comment type="catalytic activity">
    <reaction evidence="1">
        <text>ATP + protein L-histidine = ADP + protein N-phospho-L-histidine.</text>
        <dbReference type="EC" id="2.7.13.3"/>
    </reaction>
</comment>
<keyword evidence="11" id="KW-1185">Reference proteome</keyword>
<gene>
    <name evidence="10" type="ORF">E4K67_29175</name>
</gene>
<dbReference type="EMBL" id="SPQQ01000032">
    <property type="protein sequence ID" value="TGE34734.1"/>
    <property type="molecule type" value="Genomic_DNA"/>
</dbReference>
<keyword evidence="6 10" id="KW-0418">Kinase</keyword>
<evidence type="ECO:0000313" key="11">
    <source>
        <dbReference type="Proteomes" id="UP000298460"/>
    </source>
</evidence>
<sequence length="306" mass="33473">MDTLNFIYATASITGIVAAALAVLLYRRRMRQIMAKLNTMLNCAIDGDFSESIFDESTLSALEAKMARFLSSSSVSSKNLTKEKNKIKGLISDISHQTKTPIANILLYSQLLQEHELPEDCAVCVKALSTQAEKLNFLIGALVKTSRLETGIITINLKKEAVQKLLDAALAQIKPKSAAKEITVILDSTDCSAYFDAKWTTEAVYNVIDNAVKYSPAQSTINIKATPYELFNRIDITDQGIGVAEEEQSRIFSRFYRSAAVSCQEGVGIGLFLAREIISSGGGYLKVSSKLGQGATFSIFLPTEKR</sequence>
<accession>A0A4Z0QW40</accession>
<dbReference type="AlphaFoldDB" id="A0A4Z0QW40"/>
<dbReference type="Proteomes" id="UP000298460">
    <property type="component" value="Unassembled WGS sequence"/>
</dbReference>
<dbReference type="InterPro" id="IPR036097">
    <property type="entry name" value="HisK_dim/P_sf"/>
</dbReference>
<comment type="subcellular location">
    <subcellularLocation>
        <location evidence="2">Membrane</location>
    </subcellularLocation>
</comment>
<evidence type="ECO:0000256" key="5">
    <source>
        <dbReference type="ARBA" id="ARBA00022679"/>
    </source>
</evidence>
<dbReference type="InterPro" id="IPR003594">
    <property type="entry name" value="HATPase_dom"/>
</dbReference>
<dbReference type="PANTHER" id="PTHR45453">
    <property type="entry name" value="PHOSPHATE REGULON SENSOR PROTEIN PHOR"/>
    <property type="match status" value="1"/>
</dbReference>
<dbReference type="GO" id="GO:0004721">
    <property type="term" value="F:phosphoprotein phosphatase activity"/>
    <property type="evidence" value="ECO:0007669"/>
    <property type="project" value="TreeGrafter"/>
</dbReference>
<organism evidence="10 11">
    <name type="scientific">Desulfosporosinus fructosivorans</name>
    <dbReference type="NCBI Taxonomy" id="2018669"/>
    <lineage>
        <taxon>Bacteria</taxon>
        <taxon>Bacillati</taxon>
        <taxon>Bacillota</taxon>
        <taxon>Clostridia</taxon>
        <taxon>Eubacteriales</taxon>
        <taxon>Desulfitobacteriaceae</taxon>
        <taxon>Desulfosporosinus</taxon>
    </lineage>
</organism>
<dbReference type="GO" id="GO:0005886">
    <property type="term" value="C:plasma membrane"/>
    <property type="evidence" value="ECO:0007669"/>
    <property type="project" value="TreeGrafter"/>
</dbReference>
<evidence type="ECO:0000256" key="1">
    <source>
        <dbReference type="ARBA" id="ARBA00000085"/>
    </source>
</evidence>
<keyword evidence="5" id="KW-0808">Transferase</keyword>
<dbReference type="Pfam" id="PF00512">
    <property type="entry name" value="HisKA"/>
    <property type="match status" value="1"/>
</dbReference>
<keyword evidence="7" id="KW-0902">Two-component regulatory system</keyword>
<evidence type="ECO:0000256" key="2">
    <source>
        <dbReference type="ARBA" id="ARBA00004370"/>
    </source>
</evidence>
<dbReference type="EC" id="2.7.13.3" evidence="3"/>
<evidence type="ECO:0000256" key="4">
    <source>
        <dbReference type="ARBA" id="ARBA00022553"/>
    </source>
</evidence>
<dbReference type="InterPro" id="IPR050351">
    <property type="entry name" value="BphY/WalK/GraS-like"/>
</dbReference>
<dbReference type="GO" id="GO:0000155">
    <property type="term" value="F:phosphorelay sensor kinase activity"/>
    <property type="evidence" value="ECO:0007669"/>
    <property type="project" value="InterPro"/>
</dbReference>
<keyword evidence="8" id="KW-1133">Transmembrane helix</keyword>
<name>A0A4Z0QW40_9FIRM</name>
<dbReference type="Gene3D" id="3.30.565.10">
    <property type="entry name" value="Histidine kinase-like ATPase, C-terminal domain"/>
    <property type="match status" value="1"/>
</dbReference>
<keyword evidence="8" id="KW-0472">Membrane</keyword>
<protein>
    <recommendedName>
        <fullName evidence="3">histidine kinase</fullName>
        <ecNumber evidence="3">2.7.13.3</ecNumber>
    </recommendedName>
</protein>
<evidence type="ECO:0000256" key="8">
    <source>
        <dbReference type="SAM" id="Phobius"/>
    </source>
</evidence>
<proteinExistence type="predicted"/>
<evidence type="ECO:0000256" key="6">
    <source>
        <dbReference type="ARBA" id="ARBA00022777"/>
    </source>
</evidence>
<dbReference type="RefSeq" id="WP_135553185.1">
    <property type="nucleotide sequence ID" value="NZ_SPQQ01000032.1"/>
</dbReference>
<dbReference type="PRINTS" id="PR00344">
    <property type="entry name" value="BCTRLSENSOR"/>
</dbReference>
<dbReference type="InterPro" id="IPR036890">
    <property type="entry name" value="HATPase_C_sf"/>
</dbReference>
<keyword evidence="8" id="KW-0812">Transmembrane</keyword>
<evidence type="ECO:0000259" key="9">
    <source>
        <dbReference type="PROSITE" id="PS50109"/>
    </source>
</evidence>
<dbReference type="PROSITE" id="PS50109">
    <property type="entry name" value="HIS_KIN"/>
    <property type="match status" value="1"/>
</dbReference>
<evidence type="ECO:0000313" key="10">
    <source>
        <dbReference type="EMBL" id="TGE34734.1"/>
    </source>
</evidence>
<comment type="caution">
    <text evidence="10">The sequence shown here is derived from an EMBL/GenBank/DDBJ whole genome shotgun (WGS) entry which is preliminary data.</text>
</comment>
<keyword evidence="4" id="KW-0597">Phosphoprotein</keyword>
<dbReference type="OrthoDB" id="9773956at2"/>
<feature type="domain" description="Histidine kinase" evidence="9">
    <location>
        <begin position="93"/>
        <end position="305"/>
    </location>
</feature>
<dbReference type="InterPro" id="IPR005467">
    <property type="entry name" value="His_kinase_dom"/>
</dbReference>
<dbReference type="InterPro" id="IPR003661">
    <property type="entry name" value="HisK_dim/P_dom"/>
</dbReference>
<dbReference type="Gene3D" id="1.10.287.130">
    <property type="match status" value="1"/>
</dbReference>
<feature type="transmembrane region" description="Helical" evidence="8">
    <location>
        <begin position="6"/>
        <end position="26"/>
    </location>
</feature>
<dbReference type="InterPro" id="IPR004358">
    <property type="entry name" value="Sig_transdc_His_kin-like_C"/>
</dbReference>
<dbReference type="SMART" id="SM00387">
    <property type="entry name" value="HATPase_c"/>
    <property type="match status" value="1"/>
</dbReference>
<dbReference type="PANTHER" id="PTHR45453:SF1">
    <property type="entry name" value="PHOSPHATE REGULON SENSOR PROTEIN PHOR"/>
    <property type="match status" value="1"/>
</dbReference>
<evidence type="ECO:0000256" key="7">
    <source>
        <dbReference type="ARBA" id="ARBA00023012"/>
    </source>
</evidence>
<dbReference type="SMART" id="SM00388">
    <property type="entry name" value="HisKA"/>
    <property type="match status" value="1"/>
</dbReference>
<dbReference type="Pfam" id="PF02518">
    <property type="entry name" value="HATPase_c"/>
    <property type="match status" value="1"/>
</dbReference>
<reference evidence="10 11" key="1">
    <citation type="submission" date="2019-03" db="EMBL/GenBank/DDBJ databases">
        <title>Draft Genome Sequence of Desulfosporosinus fructosivorans Strain 63.6F, Isolated from Marine Sediment in the Baltic Sea.</title>
        <authorList>
            <person name="Hausmann B."/>
            <person name="Vandieken V."/>
            <person name="Pjevac P."/>
            <person name="Schreck K."/>
            <person name="Herbold C.W."/>
            <person name="Loy A."/>
        </authorList>
    </citation>
    <scope>NUCLEOTIDE SEQUENCE [LARGE SCALE GENOMIC DNA]</scope>
    <source>
        <strain evidence="10 11">63.6F</strain>
    </source>
</reference>
<dbReference type="GO" id="GO:0016036">
    <property type="term" value="P:cellular response to phosphate starvation"/>
    <property type="evidence" value="ECO:0007669"/>
    <property type="project" value="TreeGrafter"/>
</dbReference>